<protein>
    <submittedName>
        <fullName evidence="1">Uncharacterized protein</fullName>
    </submittedName>
</protein>
<dbReference type="Proteomes" id="UP000677537">
    <property type="component" value="Unassembled WGS sequence"/>
</dbReference>
<organism evidence="1 2">
    <name type="scientific">Roseomonas indoligenes</name>
    <dbReference type="NCBI Taxonomy" id="2820811"/>
    <lineage>
        <taxon>Bacteria</taxon>
        <taxon>Pseudomonadati</taxon>
        <taxon>Pseudomonadota</taxon>
        <taxon>Alphaproteobacteria</taxon>
        <taxon>Acetobacterales</taxon>
        <taxon>Roseomonadaceae</taxon>
        <taxon>Roseomonas</taxon>
    </lineage>
</organism>
<comment type="caution">
    <text evidence="1">The sequence shown here is derived from an EMBL/GenBank/DDBJ whole genome shotgun (WGS) entry which is preliminary data.</text>
</comment>
<keyword evidence="2" id="KW-1185">Reference proteome</keyword>
<proteinExistence type="predicted"/>
<accession>A0A940N2Q8</accession>
<dbReference type="EMBL" id="JAGIZA010000020">
    <property type="protein sequence ID" value="MBP0495675.1"/>
    <property type="molecule type" value="Genomic_DNA"/>
</dbReference>
<dbReference type="AlphaFoldDB" id="A0A940N2Q8"/>
<evidence type="ECO:0000313" key="2">
    <source>
        <dbReference type="Proteomes" id="UP000677537"/>
    </source>
</evidence>
<gene>
    <name evidence="1" type="ORF">J5Y10_23025</name>
</gene>
<dbReference type="RefSeq" id="WP_209376473.1">
    <property type="nucleotide sequence ID" value="NZ_JAGIZA010000020.1"/>
</dbReference>
<sequence length="73" mass="7738">MLIDTQAVMVAIYMAENAAVALSAGAPHHAVPTLPEEEAEETARRLLTPGTVARVWAGRVTGLSLEESSPPER</sequence>
<evidence type="ECO:0000313" key="1">
    <source>
        <dbReference type="EMBL" id="MBP0495675.1"/>
    </source>
</evidence>
<name>A0A940N2Q8_9PROT</name>
<reference evidence="1" key="1">
    <citation type="submission" date="2021-03" db="EMBL/GenBank/DDBJ databases">
        <authorList>
            <person name="So Y."/>
        </authorList>
    </citation>
    <scope>NUCLEOTIDE SEQUENCE</scope>
    <source>
        <strain evidence="1">SG15</strain>
    </source>
</reference>